<evidence type="ECO:0000256" key="6">
    <source>
        <dbReference type="ARBA" id="ARBA00022777"/>
    </source>
</evidence>
<evidence type="ECO:0000256" key="4">
    <source>
        <dbReference type="ARBA" id="ARBA00022737"/>
    </source>
</evidence>
<dbReference type="Gene3D" id="1.10.10.2200">
    <property type="match status" value="1"/>
</dbReference>
<dbReference type="PANTHER" id="PTHR46652">
    <property type="entry name" value="LEUCINE-RICH REPEAT AND IQ DOMAIN-CONTAINING PROTEIN 1-RELATED"/>
    <property type="match status" value="1"/>
</dbReference>
<dbReference type="EC" id="2.7.11.1" evidence="1"/>
<evidence type="ECO:0000256" key="7">
    <source>
        <dbReference type="ARBA" id="ARBA00022840"/>
    </source>
</evidence>
<dbReference type="PANTHER" id="PTHR46652:SF3">
    <property type="entry name" value="LEUCINE-RICH REPEAT-CONTAINING PROTEIN 9"/>
    <property type="match status" value="1"/>
</dbReference>
<dbReference type="InterPro" id="IPR057263">
    <property type="entry name" value="COR-B"/>
</dbReference>
<dbReference type="InterPro" id="IPR020859">
    <property type="entry name" value="ROC"/>
</dbReference>
<dbReference type="Gene3D" id="3.30.70.1390">
    <property type="entry name" value="ROC domain from the Parkinson's disease-associated leucine-rich repeat kinase 2"/>
    <property type="match status" value="1"/>
</dbReference>
<dbReference type="Pfam" id="PF25497">
    <property type="entry name" value="COR-B"/>
    <property type="match status" value="1"/>
</dbReference>
<name>A0A2S5CQV0_9GAMM</name>
<evidence type="ECO:0000256" key="5">
    <source>
        <dbReference type="ARBA" id="ARBA00022741"/>
    </source>
</evidence>
<dbReference type="RefSeq" id="WP_103972982.1">
    <property type="nucleotide sequence ID" value="NZ_PGFZ01000001.1"/>
</dbReference>
<evidence type="ECO:0000313" key="13">
    <source>
        <dbReference type="Proteomes" id="UP000237423"/>
    </source>
</evidence>
<comment type="caution">
    <text evidence="12">The sequence shown here is derived from an EMBL/GenBank/DDBJ whole genome shotgun (WGS) entry which is preliminary data.</text>
</comment>
<dbReference type="InterPro" id="IPR027417">
    <property type="entry name" value="P-loop_NTPase"/>
</dbReference>
<dbReference type="Pfam" id="PF16095">
    <property type="entry name" value="COR-A"/>
    <property type="match status" value="1"/>
</dbReference>
<dbReference type="InterPro" id="IPR036388">
    <property type="entry name" value="WH-like_DNA-bd_sf"/>
</dbReference>
<dbReference type="EMBL" id="PGFZ01000001">
    <property type="protein sequence ID" value="POZ53168.1"/>
    <property type="molecule type" value="Genomic_DNA"/>
</dbReference>
<proteinExistence type="predicted"/>
<dbReference type="InterPro" id="IPR032171">
    <property type="entry name" value="COR-A"/>
</dbReference>
<evidence type="ECO:0000256" key="1">
    <source>
        <dbReference type="ARBA" id="ARBA00012513"/>
    </source>
</evidence>
<evidence type="ECO:0000313" key="12">
    <source>
        <dbReference type="EMBL" id="POZ53168.1"/>
    </source>
</evidence>
<keyword evidence="4" id="KW-0677">Repeat</keyword>
<feature type="domain" description="Roc" evidence="11">
    <location>
        <begin position="310"/>
        <end position="483"/>
    </location>
</feature>
<evidence type="ECO:0000256" key="8">
    <source>
        <dbReference type="ARBA" id="ARBA00023134"/>
    </source>
</evidence>
<keyword evidence="7" id="KW-0067">ATP-binding</keyword>
<dbReference type="SUPFAM" id="SSF52058">
    <property type="entry name" value="L domain-like"/>
    <property type="match status" value="1"/>
</dbReference>
<dbReference type="GO" id="GO:0016301">
    <property type="term" value="F:kinase activity"/>
    <property type="evidence" value="ECO:0007669"/>
    <property type="project" value="UniProtKB-KW"/>
</dbReference>
<organism evidence="12 13">
    <name type="scientific">Methylovulum psychrotolerans</name>
    <dbReference type="NCBI Taxonomy" id="1704499"/>
    <lineage>
        <taxon>Bacteria</taxon>
        <taxon>Pseudomonadati</taxon>
        <taxon>Pseudomonadota</taxon>
        <taxon>Gammaproteobacteria</taxon>
        <taxon>Methylococcales</taxon>
        <taxon>Methylococcaceae</taxon>
        <taxon>Methylovulum</taxon>
    </lineage>
</organism>
<comment type="catalytic activity">
    <reaction evidence="9">
        <text>L-threonyl-[protein] + ATP = O-phospho-L-threonyl-[protein] + ADP + H(+)</text>
        <dbReference type="Rhea" id="RHEA:46608"/>
        <dbReference type="Rhea" id="RHEA-COMP:11060"/>
        <dbReference type="Rhea" id="RHEA-COMP:11605"/>
        <dbReference type="ChEBI" id="CHEBI:15378"/>
        <dbReference type="ChEBI" id="CHEBI:30013"/>
        <dbReference type="ChEBI" id="CHEBI:30616"/>
        <dbReference type="ChEBI" id="CHEBI:61977"/>
        <dbReference type="ChEBI" id="CHEBI:456216"/>
        <dbReference type="EC" id="2.7.11.1"/>
    </reaction>
</comment>
<protein>
    <recommendedName>
        <fullName evidence="1">non-specific serine/threonine protein kinase</fullName>
        <ecNumber evidence="1">2.7.11.1</ecNumber>
    </recommendedName>
</protein>
<dbReference type="Gene3D" id="3.30.310.200">
    <property type="match status" value="1"/>
</dbReference>
<evidence type="ECO:0000256" key="10">
    <source>
        <dbReference type="ARBA" id="ARBA00048679"/>
    </source>
</evidence>
<evidence type="ECO:0000256" key="2">
    <source>
        <dbReference type="ARBA" id="ARBA00022614"/>
    </source>
</evidence>
<dbReference type="Gene3D" id="3.80.10.10">
    <property type="entry name" value="Ribonuclease Inhibitor"/>
    <property type="match status" value="1"/>
</dbReference>
<comment type="catalytic activity">
    <reaction evidence="10">
        <text>L-seryl-[protein] + ATP = O-phospho-L-seryl-[protein] + ADP + H(+)</text>
        <dbReference type="Rhea" id="RHEA:17989"/>
        <dbReference type="Rhea" id="RHEA-COMP:9863"/>
        <dbReference type="Rhea" id="RHEA-COMP:11604"/>
        <dbReference type="ChEBI" id="CHEBI:15378"/>
        <dbReference type="ChEBI" id="CHEBI:29999"/>
        <dbReference type="ChEBI" id="CHEBI:30616"/>
        <dbReference type="ChEBI" id="CHEBI:83421"/>
        <dbReference type="ChEBI" id="CHEBI:456216"/>
        <dbReference type="EC" id="2.7.11.1"/>
    </reaction>
</comment>
<dbReference type="SUPFAM" id="SSF52540">
    <property type="entry name" value="P-loop containing nucleoside triphosphate hydrolases"/>
    <property type="match status" value="1"/>
</dbReference>
<sequence length="911" mass="103169">MSELALRLIAENKETKATFLDLGNCGLTEVPEELGELVWLEELSFSGAWWDKNGRTASSNKDAPNKIDRLRPAPFVPLKKLRKLWLHSNYDDTSALTDLSPLSHLLSLQSLSIENTQVIDLSPLAGLATLQWLYVGKTPVSDLSPLAGLAALQWLVVSKTSVSDLSPLAGLVALQELDAEGTPVSDLSPLAGLAALQSLNVRGTPVSDLSPLTGLMALQVLDAGNTDVSDLSPLADLVALQSIDVAYTKVSDLSPLESLRKQGIPVKWATQEQGICVEDCPLTNTDLPAEIAKQGITAIVNYFQEQTSQGVDHLYEAKLLIVGEGGAGKTSLLRRLYQCDKPLPEATETTKGIDIYRHDFTLDNGRNFRLNVWDFGGQQIYHATHQFFLTKRSLYVLLDDTRKNNKTVQDEGFKYWLEVVDQLGDHSPVLIFQNEKGGRSKTIDEVGIKGRFANVKGVYQGNLEYPDTVDKLREALEFYAKQLPHIGEELPARWVAIRADIEERAQQQAYISQQDYFALYEKHLDFDRGKALHLSRYLHDLGVFLHFQDDPLLARTVILQNTWATEAVFKMLDDEIVKKAWGRFTLQDCQRVWQDSLYADMHPELLALMQMFELCYRLPDAGIEMWLTPQLLPPSKPQELNAWEKPGDLVLRYRYEFMPKGLINRLMVRQHRYVPESKLGWMTGVLFERDGTQLLAEIAPKGDEIALRARGAERKALLTIIAADLDALNESFRLNDKVEKWVPCHCRQCLTKAIPESFNQKRLLQRKRDGKLTVECPSSYEDVNVLELLDGIQNNKPPNWVQEYNNRKIPSNSTYLHGINARVKEKIKFRLQILDITCTESEKNSSFNIIELDGKTNIRQPNDKKILYYCNKDTEDFSLPLDTKNKIILRYSLDSIEEFLDSVETWINLKL</sequence>
<dbReference type="InterPro" id="IPR032675">
    <property type="entry name" value="LRR_dom_sf"/>
</dbReference>
<dbReference type="AlphaFoldDB" id="A0A2S5CQV0"/>
<dbReference type="Proteomes" id="UP000237423">
    <property type="component" value="Unassembled WGS sequence"/>
</dbReference>
<keyword evidence="3" id="KW-0808">Transferase</keyword>
<dbReference type="Gene3D" id="1.10.10.10">
    <property type="entry name" value="Winged helix-like DNA-binding domain superfamily/Winged helix DNA-binding domain"/>
    <property type="match status" value="1"/>
</dbReference>
<evidence type="ECO:0000259" key="11">
    <source>
        <dbReference type="PROSITE" id="PS51424"/>
    </source>
</evidence>
<dbReference type="PROSITE" id="PS51424">
    <property type="entry name" value="ROC"/>
    <property type="match status" value="1"/>
</dbReference>
<dbReference type="PRINTS" id="PR00449">
    <property type="entry name" value="RASTRNSFRMNG"/>
</dbReference>
<keyword evidence="5" id="KW-0547">Nucleotide-binding</keyword>
<keyword evidence="2" id="KW-0433">Leucine-rich repeat</keyword>
<evidence type="ECO:0000256" key="3">
    <source>
        <dbReference type="ARBA" id="ARBA00022679"/>
    </source>
</evidence>
<dbReference type="InterPro" id="IPR050836">
    <property type="entry name" value="SDS22/Internalin_LRR"/>
</dbReference>
<reference evidence="12 13" key="1">
    <citation type="submission" date="2017-11" db="EMBL/GenBank/DDBJ databases">
        <title>Draft Genome Sequence of Methylobacter psychrotolerans Sph1T, an Obligate Methanotroph from Low-Temperature Environments.</title>
        <authorList>
            <person name="Oshkin I.Y."/>
            <person name="Miroshnikov K."/>
            <person name="Belova S.E."/>
            <person name="Korzhenkov A."/>
            <person name="Toshchakov S.V."/>
            <person name="Dedysh S.N."/>
        </authorList>
    </citation>
    <scope>NUCLEOTIDE SEQUENCE [LARGE SCALE GENOMIC DNA]</scope>
    <source>
        <strain evidence="12 13">Sph1</strain>
    </source>
</reference>
<keyword evidence="8" id="KW-0342">GTP-binding</keyword>
<accession>A0A2S5CQV0</accession>
<gene>
    <name evidence="12" type="ORF">AADEFJLK_00184</name>
</gene>
<keyword evidence="6" id="KW-0418">Kinase</keyword>
<evidence type="ECO:0000256" key="9">
    <source>
        <dbReference type="ARBA" id="ARBA00047899"/>
    </source>
</evidence>
<dbReference type="GO" id="GO:0005524">
    <property type="term" value="F:ATP binding"/>
    <property type="evidence" value="ECO:0007669"/>
    <property type="project" value="UniProtKB-KW"/>
</dbReference>
<dbReference type="Pfam" id="PF08477">
    <property type="entry name" value="Roc"/>
    <property type="match status" value="1"/>
</dbReference>